<dbReference type="SUPFAM" id="SSF54495">
    <property type="entry name" value="UBC-like"/>
    <property type="match status" value="1"/>
</dbReference>
<dbReference type="InterPro" id="IPR008883">
    <property type="entry name" value="UEV_N"/>
</dbReference>
<dbReference type="SUPFAM" id="SSF54427">
    <property type="entry name" value="NTF2-like"/>
    <property type="match status" value="1"/>
</dbReference>
<evidence type="ECO:0000256" key="9">
    <source>
        <dbReference type="ARBA" id="ARBA00022840"/>
    </source>
</evidence>
<evidence type="ECO:0000256" key="12">
    <source>
        <dbReference type="ARBA" id="ARBA00023010"/>
    </source>
</evidence>
<keyword evidence="8" id="KW-0999">Mitochondrion inner membrane</keyword>
<comment type="similarity">
    <text evidence="4">Belongs to the Tim44 family.</text>
</comment>
<dbReference type="InterPro" id="IPR017916">
    <property type="entry name" value="SB_dom"/>
</dbReference>
<keyword evidence="21" id="KW-1185">Reference proteome</keyword>
<dbReference type="CDD" id="cd11685">
    <property type="entry name" value="UEV_TSG101-like"/>
    <property type="match status" value="1"/>
</dbReference>
<dbReference type="Pfam" id="PF04280">
    <property type="entry name" value="Tim44"/>
    <property type="match status" value="1"/>
</dbReference>
<evidence type="ECO:0000256" key="7">
    <source>
        <dbReference type="ARBA" id="ARBA00022753"/>
    </source>
</evidence>
<evidence type="ECO:0000256" key="18">
    <source>
        <dbReference type="SAM" id="Phobius"/>
    </source>
</evidence>
<dbReference type="FunFam" id="3.10.450.240:FF:000002">
    <property type="entry name" value="Mitochondrial import inner membrane translocase subunit TIM44"/>
    <property type="match status" value="1"/>
</dbReference>
<feature type="transmembrane region" description="Helical" evidence="18">
    <location>
        <begin position="412"/>
        <end position="435"/>
    </location>
</feature>
<evidence type="ECO:0000256" key="14">
    <source>
        <dbReference type="ARBA" id="ARBA00023128"/>
    </source>
</evidence>
<proteinExistence type="inferred from homology"/>
<dbReference type="InterPro" id="IPR007379">
    <property type="entry name" value="Tim44-like_dom"/>
</dbReference>
<dbReference type="GO" id="GO:0005524">
    <property type="term" value="F:ATP binding"/>
    <property type="evidence" value="ECO:0007669"/>
    <property type="project" value="UniProtKB-KW"/>
</dbReference>
<dbReference type="InterPro" id="IPR039544">
    <property type="entry name" value="Tim44-like"/>
</dbReference>
<keyword evidence="18" id="KW-1133">Transmembrane helix</keyword>
<evidence type="ECO:0000256" key="1">
    <source>
        <dbReference type="ARBA" id="ARBA00004177"/>
    </source>
</evidence>
<evidence type="ECO:0000313" key="21">
    <source>
        <dbReference type="Proteomes" id="UP000253551"/>
    </source>
</evidence>
<dbReference type="InterPro" id="IPR032710">
    <property type="entry name" value="NTF2-like_dom_sf"/>
</dbReference>
<evidence type="ECO:0000256" key="6">
    <source>
        <dbReference type="ARBA" id="ARBA00022741"/>
    </source>
</evidence>
<evidence type="ECO:0000259" key="19">
    <source>
        <dbReference type="PROSITE" id="PS51322"/>
    </source>
</evidence>
<dbReference type="GO" id="GO:0051087">
    <property type="term" value="F:protein-folding chaperone binding"/>
    <property type="evidence" value="ECO:0007669"/>
    <property type="project" value="TreeGrafter"/>
</dbReference>
<dbReference type="GO" id="GO:0005768">
    <property type="term" value="C:endosome"/>
    <property type="evidence" value="ECO:0007669"/>
    <property type="project" value="UniProtKB-SubCell"/>
</dbReference>
<keyword evidence="18" id="KW-0812">Transmembrane</keyword>
<dbReference type="GO" id="GO:0030150">
    <property type="term" value="P:protein import into mitochondrial matrix"/>
    <property type="evidence" value="ECO:0007669"/>
    <property type="project" value="TreeGrafter"/>
</dbReference>
<dbReference type="Gene3D" id="3.10.110.10">
    <property type="entry name" value="Ubiquitin Conjugating Enzyme"/>
    <property type="match status" value="1"/>
</dbReference>
<keyword evidence="15 18" id="KW-0472">Membrane</keyword>
<sequence>MDIKSWLRTVLQHYQDPDRTFRDVDAVLQTYLSLKPKMDTYTSNDGHTQLLLCLHGTVPITYRSIPYNIPVAFWIPKEYPKASPIPYVKPTANMLIREGRHVDKSGMCYHHYRSNWSNDQNHTLLELVAILQQVFAQEPPVYTKPNNMSPNVIGSPQFQESLLDRASHQPQPQPQSSPLNNGSPAPSHAAIEQPRWMSESTALYNMNQGLTALSLNSSNTLPKSASLPTIPSTIPPNSSSSLQEQLYRKIADRLQQYNVSISGDMDRLLLQNRQLNEGEMAIEQEFRALYDIKERLKHNTLVLESRSNEIDQVTDKVNAMPDVQVDEALCGTTVVANQLFELVADDNAISDTVYFLARALNSERIDLATFMKLPLLYVPFLLIYGIVRAFKYCPRVPSKDKPPYPIQKEIQFVLPISFYFSLYLFAYIMSAYRALLTTTSRTRLNSSAVRYQNTSVRHYSSPFKVFMDTLKEQMSKSKEVKTLQDESGRLNDSEALKKAKEMYEKAKAQQSIQSERLKQATEKITKAAEKVGSSVNDSFKKASETEFAKDTSEKIKKAAETIDKTVDPLKKSEAVGKITDSFKTVLKDDSGRYGGFVDKETRRKMREEAQKSTQKSTKSVAENPEAGANLVIHKDSKWKESWNKFKEDSPIMQGIFRARKNYEESDNLFVSYSRAFTDRIADTFGSIFEESDQAQAIRAFQAIDPTFNMDKFMEDARKYIVPELMEAYLKGDVDTLKLWCSEATYNVLTAVIQAQMQQGLISDCKIQDLRDIELVAAKILENDIPVLVLSFRTQEIIVFRNARSGEIVYGKEDLIEQVTYACVLTKEPEDLQNPVTGGWRIIDMAKHDSRPVW</sequence>
<dbReference type="Gene3D" id="3.10.450.240">
    <property type="match status" value="1"/>
</dbReference>
<organism evidence="20 21">
    <name type="scientific">Rhizopus stolonifer</name>
    <name type="common">Rhizopus nigricans</name>
    <dbReference type="NCBI Taxonomy" id="4846"/>
    <lineage>
        <taxon>Eukaryota</taxon>
        <taxon>Fungi</taxon>
        <taxon>Fungi incertae sedis</taxon>
        <taxon>Mucoromycota</taxon>
        <taxon>Mucoromycotina</taxon>
        <taxon>Mucoromycetes</taxon>
        <taxon>Mucorales</taxon>
        <taxon>Mucorineae</taxon>
        <taxon>Rhizopodaceae</taxon>
        <taxon>Rhizopus</taxon>
    </lineage>
</organism>
<keyword evidence="7" id="KW-0967">Endosome</keyword>
<dbReference type="Proteomes" id="UP000253551">
    <property type="component" value="Unassembled WGS sequence"/>
</dbReference>
<dbReference type="AlphaFoldDB" id="A0A367KHP9"/>
<evidence type="ECO:0000256" key="3">
    <source>
        <dbReference type="ARBA" id="ARBA00009594"/>
    </source>
</evidence>
<feature type="compositionally biased region" description="Polar residues" evidence="17">
    <location>
        <begin position="611"/>
        <end position="620"/>
    </location>
</feature>
<evidence type="ECO:0000256" key="10">
    <source>
        <dbReference type="ARBA" id="ARBA00022927"/>
    </source>
</evidence>
<keyword evidence="9" id="KW-0067">ATP-binding</keyword>
<dbReference type="STRING" id="4846.A0A367KHP9"/>
<name>A0A367KHP9_RHIST</name>
<keyword evidence="6" id="KW-0547">Nucleotide-binding</keyword>
<gene>
    <name evidence="20" type="primary">TIM44_1</name>
    <name evidence="20" type="ORF">CU098_008107</name>
</gene>
<feature type="region of interest" description="Disordered" evidence="17">
    <location>
        <begin position="599"/>
        <end position="626"/>
    </location>
</feature>
<dbReference type="OrthoDB" id="10265990at2759"/>
<comment type="subcellular location">
    <subcellularLocation>
        <location evidence="1">Endosome</location>
    </subcellularLocation>
    <subcellularLocation>
        <location evidence="2">Mitochondrion inner membrane</location>
        <topology evidence="2">Peripheral membrane protein</topology>
    </subcellularLocation>
</comment>
<dbReference type="InterPro" id="IPR016135">
    <property type="entry name" value="UBQ-conjugating_enzyme/RWD"/>
</dbReference>
<dbReference type="GO" id="GO:0072666">
    <property type="term" value="P:establishment of protein localization to vacuole"/>
    <property type="evidence" value="ECO:0007669"/>
    <property type="project" value="UniProtKB-ARBA"/>
</dbReference>
<feature type="domain" description="UEV" evidence="19">
    <location>
        <begin position="1"/>
        <end position="145"/>
    </location>
</feature>
<dbReference type="PANTHER" id="PTHR10721">
    <property type="entry name" value="MITOCHONDRIAL IMPORT INNER MEMBRANE TRANSLOCASE SUBUNIT TIM44"/>
    <property type="match status" value="1"/>
</dbReference>
<evidence type="ECO:0000256" key="13">
    <source>
        <dbReference type="ARBA" id="ARBA00023054"/>
    </source>
</evidence>
<dbReference type="Pfam" id="PF05743">
    <property type="entry name" value="UEV"/>
    <property type="match status" value="1"/>
</dbReference>
<comment type="caution">
    <text evidence="20">The sequence shown here is derived from an EMBL/GenBank/DDBJ whole genome shotgun (WGS) entry which is preliminary data.</text>
</comment>
<dbReference type="PANTHER" id="PTHR10721:SF1">
    <property type="entry name" value="MITOCHONDRIAL IMPORT INNER MEMBRANE TRANSLOCASE SUBUNIT TIM44"/>
    <property type="match status" value="1"/>
</dbReference>
<accession>A0A367KHP9</accession>
<feature type="compositionally biased region" description="Basic and acidic residues" evidence="17">
    <location>
        <begin position="599"/>
        <end position="610"/>
    </location>
</feature>
<evidence type="ECO:0000256" key="17">
    <source>
        <dbReference type="SAM" id="MobiDB-lite"/>
    </source>
</evidence>
<dbReference type="GO" id="GO:0043162">
    <property type="term" value="P:ubiquitin-dependent protein catabolic process via the multivesicular body sorting pathway"/>
    <property type="evidence" value="ECO:0007669"/>
    <property type="project" value="UniProtKB-ARBA"/>
</dbReference>
<keyword evidence="13" id="KW-0175">Coiled coil</keyword>
<reference evidence="20 21" key="1">
    <citation type="journal article" date="2018" name="G3 (Bethesda)">
        <title>Phylogenetic and Phylogenomic Definition of Rhizopus Species.</title>
        <authorList>
            <person name="Gryganskyi A.P."/>
            <person name="Golan J."/>
            <person name="Dolatabadi S."/>
            <person name="Mondo S."/>
            <person name="Robb S."/>
            <person name="Idnurm A."/>
            <person name="Muszewska A."/>
            <person name="Steczkiewicz K."/>
            <person name="Masonjones S."/>
            <person name="Liao H.L."/>
            <person name="Gajdeczka M.T."/>
            <person name="Anike F."/>
            <person name="Vuek A."/>
            <person name="Anishchenko I.M."/>
            <person name="Voigt K."/>
            <person name="de Hoog G.S."/>
            <person name="Smith M.E."/>
            <person name="Heitman J."/>
            <person name="Vilgalys R."/>
            <person name="Stajich J.E."/>
        </authorList>
    </citation>
    <scope>NUCLEOTIDE SEQUENCE [LARGE SCALE GENOMIC DNA]</scope>
    <source>
        <strain evidence="20 21">LSU 92-RS-03</strain>
    </source>
</reference>
<dbReference type="EMBL" id="PJQM01001712">
    <property type="protein sequence ID" value="RCI01679.1"/>
    <property type="molecule type" value="Genomic_DNA"/>
</dbReference>
<keyword evidence="12" id="KW-0811">Translocation</keyword>
<dbReference type="SUPFAM" id="SSF140111">
    <property type="entry name" value="Endosomal sorting complex assembly domain"/>
    <property type="match status" value="1"/>
</dbReference>
<evidence type="ECO:0000256" key="8">
    <source>
        <dbReference type="ARBA" id="ARBA00022792"/>
    </source>
</evidence>
<evidence type="ECO:0000256" key="11">
    <source>
        <dbReference type="ARBA" id="ARBA00022946"/>
    </source>
</evidence>
<dbReference type="Gene3D" id="6.10.140.820">
    <property type="match status" value="1"/>
</dbReference>
<comment type="similarity">
    <text evidence="3">Belongs to the ubiquitin-conjugating enzyme family. UEV subfamily.</text>
</comment>
<evidence type="ECO:0000313" key="20">
    <source>
        <dbReference type="EMBL" id="RCI01679.1"/>
    </source>
</evidence>
<feature type="region of interest" description="Disordered" evidence="17">
    <location>
        <begin position="165"/>
        <end position="190"/>
    </location>
</feature>
<evidence type="ECO:0000256" key="4">
    <source>
        <dbReference type="ARBA" id="ARBA00009597"/>
    </source>
</evidence>
<evidence type="ECO:0000256" key="5">
    <source>
        <dbReference type="ARBA" id="ARBA00022448"/>
    </source>
</evidence>
<keyword evidence="5" id="KW-0813">Transport</keyword>
<dbReference type="InterPro" id="IPR037202">
    <property type="entry name" value="ESCRT_assembly_dom"/>
</dbReference>
<evidence type="ECO:0000256" key="2">
    <source>
        <dbReference type="ARBA" id="ARBA00004637"/>
    </source>
</evidence>
<keyword evidence="14" id="KW-0496">Mitochondrion</keyword>
<dbReference type="PROSITE" id="PS51322">
    <property type="entry name" value="UEV"/>
    <property type="match status" value="1"/>
</dbReference>
<keyword evidence="11" id="KW-0809">Transit peptide</keyword>
<feature type="transmembrane region" description="Helical" evidence="18">
    <location>
        <begin position="373"/>
        <end position="391"/>
    </location>
</feature>
<keyword evidence="10" id="KW-0653">Protein transport</keyword>
<protein>
    <recommendedName>
        <fullName evidence="16">Mitochondrial import inner membrane translocase subunit TIM44</fullName>
    </recommendedName>
</protein>
<dbReference type="SMART" id="SM00978">
    <property type="entry name" value="Tim44"/>
    <property type="match status" value="1"/>
</dbReference>
<dbReference type="GO" id="GO:0005743">
    <property type="term" value="C:mitochondrial inner membrane"/>
    <property type="evidence" value="ECO:0007669"/>
    <property type="project" value="UniProtKB-SubCell"/>
</dbReference>
<evidence type="ECO:0000256" key="15">
    <source>
        <dbReference type="ARBA" id="ARBA00023136"/>
    </source>
</evidence>
<dbReference type="Pfam" id="PF09454">
    <property type="entry name" value="Vps23_core"/>
    <property type="match status" value="1"/>
</dbReference>
<evidence type="ECO:0000256" key="16">
    <source>
        <dbReference type="ARBA" id="ARBA00074309"/>
    </source>
</evidence>